<dbReference type="GO" id="GO:0006508">
    <property type="term" value="P:proteolysis"/>
    <property type="evidence" value="ECO:0007669"/>
    <property type="project" value="InterPro"/>
</dbReference>
<dbReference type="InterPro" id="IPR006597">
    <property type="entry name" value="Sel1-like"/>
</dbReference>
<gene>
    <name evidence="3" type="ORF">EPA86_07215</name>
</gene>
<keyword evidence="4" id="KW-1185">Reference proteome</keyword>
<dbReference type="AlphaFoldDB" id="A0A502KX13"/>
<dbReference type="SUPFAM" id="SSF82171">
    <property type="entry name" value="DPP6 N-terminal domain-like"/>
    <property type="match status" value="1"/>
</dbReference>
<dbReference type="GO" id="GO:0004252">
    <property type="term" value="F:serine-type endopeptidase activity"/>
    <property type="evidence" value="ECO:0007669"/>
    <property type="project" value="TreeGrafter"/>
</dbReference>
<dbReference type="Gene3D" id="1.25.40.10">
    <property type="entry name" value="Tetratricopeptide repeat domain"/>
    <property type="match status" value="1"/>
</dbReference>
<dbReference type="SUPFAM" id="SSF81901">
    <property type="entry name" value="HCP-like"/>
    <property type="match status" value="1"/>
</dbReference>
<evidence type="ECO:0000256" key="1">
    <source>
        <dbReference type="ARBA" id="ARBA00022801"/>
    </source>
</evidence>
<feature type="domain" description="Peptidase S9 prolyl oligopeptidase catalytic" evidence="2">
    <location>
        <begin position="418"/>
        <end position="623"/>
    </location>
</feature>
<organism evidence="3 4">
    <name type="scientific">Litorilituus lipolyticus</name>
    <dbReference type="NCBI Taxonomy" id="2491017"/>
    <lineage>
        <taxon>Bacteria</taxon>
        <taxon>Pseudomonadati</taxon>
        <taxon>Pseudomonadota</taxon>
        <taxon>Gammaproteobacteria</taxon>
        <taxon>Alteromonadales</taxon>
        <taxon>Colwelliaceae</taxon>
        <taxon>Litorilituus</taxon>
    </lineage>
</organism>
<reference evidence="3 4" key="1">
    <citation type="submission" date="2019-01" db="EMBL/GenBank/DDBJ databases">
        <title>Litorilituus lipolytica sp. nov., isolated from intertidal sand of the Yellow Sea in China.</title>
        <authorList>
            <person name="Liu A."/>
        </authorList>
    </citation>
    <scope>NUCLEOTIDE SEQUENCE [LARGE SCALE GENOMIC DNA]</scope>
    <source>
        <strain evidence="3 4">RZ04</strain>
    </source>
</reference>
<comment type="caution">
    <text evidence="3">The sequence shown here is derived from an EMBL/GenBank/DDBJ whole genome shotgun (WGS) entry which is preliminary data.</text>
</comment>
<dbReference type="InterPro" id="IPR011990">
    <property type="entry name" value="TPR-like_helical_dom_sf"/>
</dbReference>
<dbReference type="Gene3D" id="3.40.50.1820">
    <property type="entry name" value="alpha/beta hydrolase"/>
    <property type="match status" value="1"/>
</dbReference>
<keyword evidence="1" id="KW-0378">Hydrolase</keyword>
<protein>
    <recommendedName>
        <fullName evidence="2">Peptidase S9 prolyl oligopeptidase catalytic domain-containing protein</fullName>
    </recommendedName>
</protein>
<dbReference type="Pfam" id="PF08238">
    <property type="entry name" value="Sel1"/>
    <property type="match status" value="3"/>
</dbReference>
<dbReference type="EMBL" id="SAWY01000015">
    <property type="protein sequence ID" value="TPH16198.1"/>
    <property type="molecule type" value="Genomic_DNA"/>
</dbReference>
<dbReference type="PANTHER" id="PTHR42776">
    <property type="entry name" value="SERINE PEPTIDASE S9 FAMILY MEMBER"/>
    <property type="match status" value="1"/>
</dbReference>
<name>A0A502KX13_9GAMM</name>
<evidence type="ECO:0000313" key="3">
    <source>
        <dbReference type="EMBL" id="TPH16198.1"/>
    </source>
</evidence>
<dbReference type="Proteomes" id="UP000315303">
    <property type="component" value="Unassembled WGS sequence"/>
</dbReference>
<dbReference type="PANTHER" id="PTHR42776:SF27">
    <property type="entry name" value="DIPEPTIDYL PEPTIDASE FAMILY MEMBER 6"/>
    <property type="match status" value="1"/>
</dbReference>
<dbReference type="InterPro" id="IPR029058">
    <property type="entry name" value="AB_hydrolase_fold"/>
</dbReference>
<evidence type="ECO:0000313" key="4">
    <source>
        <dbReference type="Proteomes" id="UP000315303"/>
    </source>
</evidence>
<evidence type="ECO:0000259" key="2">
    <source>
        <dbReference type="Pfam" id="PF00326"/>
    </source>
</evidence>
<proteinExistence type="predicted"/>
<sequence length="958" mass="110209">MKKMTLTLLVYLFTFTAEAKLIPSEILFSQPEFSMAQLAPSGKYLSITEKGDKGVKIVIVDSKTFETYVAASFHKQQKLTNYVWLNDSQIYIQISQNNKRFEYIYDFTFKQTSKENKFNLIKNGYIVNWLPDEPEKVLFTKKNNKNRHVLYKVALNDLKNNNLKNAAILDISERNIGDYFFDVRFKRIVTTEVEPETNDIILKWRPLKSKKWQTLLTFKDKDYQFTPVGFISEDLLAVLSNKDTDKVVLHEFNIKTQKLGKILFQHQKYDLANAELDDNGTLQSVHYYKHGLYTKQYFDPQNKNFSARLSKTFQGKTAFIIDSSLDGSVNLIYTVSSDHPGRFLLYDNTKDKLQSIEYSYPKLEDYAFAKTEHINIKGADGTSLEAFLTKPNTGSLDHKTLLVMPHGGPIGVQEIDYFSAKIQYLVNQGFSILRVNFRGSAGFGKAFLEQGVGQFGKLIEQDITSAVDHVTTQYKFNHMCSMGSSYGGYSSVMLAMKYPSKYQCVVAAYGIYDLPLLFNESNYRASDEFRKNIASVVGELNESHISSSPVYMTDKLQSPILLIAGTDDNIATIEHTNRFNYVLQKHNKNIERIDYQRTGHGHSTLWGARHEALSVVDFLYKTLALPRPMPDNLSEKESSAVAEDYALLADSYNFEYRVEKNIKKAHEYYTSAAKYKHSRSLFNLGAYYHQGNIVEKSFAKALKYYKESATQDYAGAHQRLGRLYMEGEEVTQDFDQAFMHLTKAVELDKSDENQMRLGRFYCIANKKYQDLTKCIDSFKFTDKSRKEWKNINKFKKVEYAKIFTDGSYTQKELQRLQEMIITDYELTNLNVTIEVEESGIFHFQESNKFGESGMNELVNDGNSASYQKGIDASYGLYFSTDLPGMASYKDNTALIVKWSKIDKTGSSETLSNRILWGNTKGSWFSTRNITNKDEAGNYQLEIFDLNKRELYQRKFTIN</sequence>
<dbReference type="OrthoDB" id="4269629at2"/>
<dbReference type="SMART" id="SM00671">
    <property type="entry name" value="SEL1"/>
    <property type="match status" value="3"/>
</dbReference>
<dbReference type="InterPro" id="IPR001375">
    <property type="entry name" value="Peptidase_S9_cat"/>
</dbReference>
<accession>A0A502KX13</accession>
<dbReference type="SUPFAM" id="SSF53474">
    <property type="entry name" value="alpha/beta-Hydrolases"/>
    <property type="match status" value="1"/>
</dbReference>
<dbReference type="RefSeq" id="WP_140602761.1">
    <property type="nucleotide sequence ID" value="NZ_SAWY01000015.1"/>
</dbReference>
<dbReference type="Pfam" id="PF00326">
    <property type="entry name" value="Peptidase_S9"/>
    <property type="match status" value="1"/>
</dbReference>